<evidence type="ECO:0000313" key="6">
    <source>
        <dbReference type="Proteomes" id="UP000677228"/>
    </source>
</evidence>
<evidence type="ECO:0000313" key="4">
    <source>
        <dbReference type="EMBL" id="CAF0921125.1"/>
    </source>
</evidence>
<dbReference type="AlphaFoldDB" id="A0A8S2DLE8"/>
<gene>
    <name evidence="4" type="ORF">OVA965_LOCUS10627</name>
    <name evidence="5" type="ORF">TMI583_LOCUS10623</name>
</gene>
<evidence type="ECO:0000313" key="5">
    <source>
        <dbReference type="EMBL" id="CAF3698559.1"/>
    </source>
</evidence>
<dbReference type="Pfam" id="PF07809">
    <property type="entry name" value="RTP801_C"/>
    <property type="match status" value="1"/>
</dbReference>
<organism evidence="4 6">
    <name type="scientific">Didymodactylos carnosus</name>
    <dbReference type="NCBI Taxonomy" id="1234261"/>
    <lineage>
        <taxon>Eukaryota</taxon>
        <taxon>Metazoa</taxon>
        <taxon>Spiralia</taxon>
        <taxon>Gnathifera</taxon>
        <taxon>Rotifera</taxon>
        <taxon>Eurotatoria</taxon>
        <taxon>Bdelloidea</taxon>
        <taxon>Philodinida</taxon>
        <taxon>Philodinidae</taxon>
        <taxon>Didymodactylos</taxon>
    </lineage>
</organism>
<comment type="similarity">
    <text evidence="2">Belongs to the DDIT4 family.</text>
</comment>
<dbReference type="PANTHER" id="PTHR12478:SF16">
    <property type="entry name" value="PROTEIN CHARYBDE-RELATED"/>
    <property type="match status" value="1"/>
</dbReference>
<evidence type="ECO:0000256" key="2">
    <source>
        <dbReference type="ARBA" id="ARBA00010670"/>
    </source>
</evidence>
<dbReference type="EMBL" id="CAJNOK010003960">
    <property type="protein sequence ID" value="CAF0921125.1"/>
    <property type="molecule type" value="Genomic_DNA"/>
</dbReference>
<dbReference type="EMBL" id="CAJOBA010003962">
    <property type="protein sequence ID" value="CAF3698559.1"/>
    <property type="molecule type" value="Genomic_DNA"/>
</dbReference>
<dbReference type="Proteomes" id="UP000682733">
    <property type="component" value="Unassembled WGS sequence"/>
</dbReference>
<dbReference type="GO" id="GO:0005737">
    <property type="term" value="C:cytoplasm"/>
    <property type="evidence" value="ECO:0007669"/>
    <property type="project" value="UniProtKB-SubCell"/>
</dbReference>
<proteinExistence type="inferred from homology"/>
<sequence length="321" mass="37080">MSPTFASLTTITSSNTNIDAITQKKNPNFNRNSSYPTTNSLINTNQDHGSMRKYLSASAINDPHVYPYKLKNSNKSPSIEQYHHRSTTLPSLTDNIIQSSKNVPFFHRLKQRVSNLLKHVASNTQNQQFSRQNPNEAKMATVIETVNDDDVDGYQNMTYFDYDDELDITEENELMLTNRLLDVLRESKLKHLNCGDLFVPCNHIKNISKQMLMMAAEEPFGIHGAKINIKLLSKQRDEEEKLVQTIKVDATKQSTFEIEIQLHEDQKIFSLRRFLSLMTKSKMKLIEQLKNRSPIYISPNCKLIKTRYYCHEKPKVAYVKS</sequence>
<reference evidence="4" key="1">
    <citation type="submission" date="2021-02" db="EMBL/GenBank/DDBJ databases">
        <authorList>
            <person name="Nowell W R."/>
        </authorList>
    </citation>
    <scope>NUCLEOTIDE SEQUENCE</scope>
</reference>
<comment type="subcellular location">
    <subcellularLocation>
        <location evidence="1">Cytoplasm</location>
    </subcellularLocation>
</comment>
<protein>
    <submittedName>
        <fullName evidence="4">Uncharacterized protein</fullName>
    </submittedName>
</protein>
<comment type="caution">
    <text evidence="4">The sequence shown here is derived from an EMBL/GenBank/DDBJ whole genome shotgun (WGS) entry which is preliminary data.</text>
</comment>
<dbReference type="GO" id="GO:0009968">
    <property type="term" value="P:negative regulation of signal transduction"/>
    <property type="evidence" value="ECO:0007669"/>
    <property type="project" value="InterPro"/>
</dbReference>
<keyword evidence="3" id="KW-0963">Cytoplasm</keyword>
<dbReference type="PANTHER" id="PTHR12478">
    <property type="entry name" value="DNA-DAMAGE-INDUCIBLE TRANSCRIPT 4 PROTEIN DDIT4"/>
    <property type="match status" value="1"/>
</dbReference>
<dbReference type="InterPro" id="IPR012918">
    <property type="entry name" value="RTP801-like"/>
</dbReference>
<dbReference type="Gene3D" id="3.90.470.40">
    <property type="entry name" value="RTP801-like"/>
    <property type="match status" value="1"/>
</dbReference>
<accession>A0A8S2DLE8</accession>
<dbReference type="GO" id="GO:0032006">
    <property type="term" value="P:regulation of TOR signaling"/>
    <property type="evidence" value="ECO:0007669"/>
    <property type="project" value="TreeGrafter"/>
</dbReference>
<evidence type="ECO:0000256" key="1">
    <source>
        <dbReference type="ARBA" id="ARBA00004496"/>
    </source>
</evidence>
<dbReference type="GO" id="GO:0006915">
    <property type="term" value="P:apoptotic process"/>
    <property type="evidence" value="ECO:0007669"/>
    <property type="project" value="TreeGrafter"/>
</dbReference>
<name>A0A8S2DLE8_9BILA</name>
<dbReference type="InterPro" id="IPR038281">
    <property type="entry name" value="RTP801-like_C_sf"/>
</dbReference>
<dbReference type="Proteomes" id="UP000677228">
    <property type="component" value="Unassembled WGS sequence"/>
</dbReference>
<evidence type="ECO:0000256" key="3">
    <source>
        <dbReference type="ARBA" id="ARBA00022490"/>
    </source>
</evidence>